<dbReference type="AlphaFoldDB" id="N1U328"/>
<evidence type="ECO:0000313" key="2">
    <source>
        <dbReference type="Proteomes" id="UP000012249"/>
    </source>
</evidence>
<sequence>MRIIYKFTKHDRLTPLYEWGRSWIASISRFIVLNFQNPNTITCLHTILFPSFCVARCKK</sequence>
<reference evidence="1 2" key="1">
    <citation type="submission" date="2013-02" db="EMBL/GenBank/DDBJ databases">
        <authorList>
            <person name="Harkins D.M."/>
            <person name="Durkin A.S."/>
            <person name="Brinkac L.M."/>
            <person name="Haft D.H."/>
            <person name="Selengut J.D."/>
            <person name="Sanka R."/>
            <person name="DePew J."/>
            <person name="Purushe J."/>
            <person name="Haake D.A."/>
            <person name="Matsunaga J."/>
            <person name="Vinetz J.M."/>
            <person name="Sutton G.G."/>
            <person name="Nierman W.C."/>
            <person name="Fouts D.E."/>
        </authorList>
    </citation>
    <scope>NUCLEOTIDE SEQUENCE [LARGE SCALE GENOMIC DNA]</scope>
    <source>
        <strain evidence="1 2">Ecochallenge</strain>
    </source>
</reference>
<dbReference type="Proteomes" id="UP000012249">
    <property type="component" value="Unassembled WGS sequence"/>
</dbReference>
<comment type="caution">
    <text evidence="1">The sequence shown here is derived from an EMBL/GenBank/DDBJ whole genome shotgun (WGS) entry which is preliminary data.</text>
</comment>
<protein>
    <submittedName>
        <fullName evidence="1">Uncharacterized protein</fullName>
    </submittedName>
</protein>
<dbReference type="EMBL" id="AHMI02000132">
    <property type="protein sequence ID" value="EMY14903.1"/>
    <property type="molecule type" value="Genomic_DNA"/>
</dbReference>
<name>N1U328_9LEPT</name>
<gene>
    <name evidence="1" type="ORF">LEP1GSC043_3285</name>
</gene>
<accession>N1U328</accession>
<organism evidence="1 2">
    <name type="scientific">Leptospira weilii str. Ecochallenge</name>
    <dbReference type="NCBI Taxonomy" id="1049986"/>
    <lineage>
        <taxon>Bacteria</taxon>
        <taxon>Pseudomonadati</taxon>
        <taxon>Spirochaetota</taxon>
        <taxon>Spirochaetia</taxon>
        <taxon>Leptospirales</taxon>
        <taxon>Leptospiraceae</taxon>
        <taxon>Leptospira</taxon>
    </lineage>
</organism>
<proteinExistence type="predicted"/>
<evidence type="ECO:0000313" key="1">
    <source>
        <dbReference type="EMBL" id="EMY14903.1"/>
    </source>
</evidence>